<accession>A0A084AIS2</accession>
<reference evidence="2 3" key="1">
    <citation type="journal article" date="2014" name="BMC Genomics">
        <title>Comparative genome sequencing reveals chemotype-specific gene clusters in the toxigenic black mold Stachybotrys.</title>
        <authorList>
            <person name="Semeiks J."/>
            <person name="Borek D."/>
            <person name="Otwinowski Z."/>
            <person name="Grishin N.V."/>
        </authorList>
    </citation>
    <scope>NUCLEOTIDE SEQUENCE [LARGE SCALE GENOMIC DNA]</scope>
    <source>
        <strain evidence="3">CBS 109288 / IBT 7711</strain>
    </source>
</reference>
<feature type="compositionally biased region" description="Polar residues" evidence="1">
    <location>
        <begin position="42"/>
        <end position="51"/>
    </location>
</feature>
<sequence>MTQTTLTKNSRAPRANRHAQRYAETGSLAKGKHATPVEGSSDVVQSTQSRASVRLGDPKEPPYNVIITYAKISARTQARIERFNSLAFDKLIYGQQGALAPPPGVAVSAPSKEEPPKPVSSSSGTSTRMDKRLYLPVNPAIHRPYQRTQVWQDKKDREIQVRKGRKHWFGKVAERQRWLQSKEKMDGKGPVEHGDRTDPQPRSHDRPLDFADVPESELPSYVRDNPAWLMACRWQREQRLKGPGETKASDKSKKRKGPPKTPS</sequence>
<dbReference type="EMBL" id="KL648711">
    <property type="protein sequence ID" value="KEY65201.1"/>
    <property type="molecule type" value="Genomic_DNA"/>
</dbReference>
<dbReference type="OrthoDB" id="3550599at2759"/>
<name>A0A084AIS2_STACB</name>
<feature type="compositionally biased region" description="Basic residues" evidence="1">
    <location>
        <begin position="252"/>
        <end position="263"/>
    </location>
</feature>
<feature type="region of interest" description="Disordered" evidence="1">
    <location>
        <begin position="1"/>
        <end position="58"/>
    </location>
</feature>
<organism evidence="2 3">
    <name type="scientific">Stachybotrys chartarum (strain CBS 109288 / IBT 7711)</name>
    <name type="common">Toxic black mold</name>
    <name type="synonym">Stilbospora chartarum</name>
    <dbReference type="NCBI Taxonomy" id="1280523"/>
    <lineage>
        <taxon>Eukaryota</taxon>
        <taxon>Fungi</taxon>
        <taxon>Dikarya</taxon>
        <taxon>Ascomycota</taxon>
        <taxon>Pezizomycotina</taxon>
        <taxon>Sordariomycetes</taxon>
        <taxon>Hypocreomycetidae</taxon>
        <taxon>Hypocreales</taxon>
        <taxon>Stachybotryaceae</taxon>
        <taxon>Stachybotrys</taxon>
    </lineage>
</organism>
<feature type="region of interest" description="Disordered" evidence="1">
    <location>
        <begin position="239"/>
        <end position="263"/>
    </location>
</feature>
<dbReference type="AlphaFoldDB" id="A0A084AIS2"/>
<keyword evidence="3" id="KW-1185">Reference proteome</keyword>
<dbReference type="Proteomes" id="UP000028045">
    <property type="component" value="Unassembled WGS sequence"/>
</dbReference>
<feature type="compositionally biased region" description="Basic and acidic residues" evidence="1">
    <location>
        <begin position="239"/>
        <end position="251"/>
    </location>
</feature>
<gene>
    <name evidence="2" type="ORF">S7711_09380</name>
</gene>
<feature type="region of interest" description="Disordered" evidence="1">
    <location>
        <begin position="99"/>
        <end position="130"/>
    </location>
</feature>
<feature type="compositionally biased region" description="Polar residues" evidence="1">
    <location>
        <begin position="1"/>
        <end position="10"/>
    </location>
</feature>
<proteinExistence type="predicted"/>
<evidence type="ECO:0000313" key="2">
    <source>
        <dbReference type="EMBL" id="KEY65201.1"/>
    </source>
</evidence>
<evidence type="ECO:0000313" key="3">
    <source>
        <dbReference type="Proteomes" id="UP000028045"/>
    </source>
</evidence>
<dbReference type="HOGENOM" id="CLU_1058350_0_0_1"/>
<feature type="compositionally biased region" description="Basic and acidic residues" evidence="1">
    <location>
        <begin position="172"/>
        <end position="209"/>
    </location>
</feature>
<feature type="region of interest" description="Disordered" evidence="1">
    <location>
        <begin position="172"/>
        <end position="222"/>
    </location>
</feature>
<protein>
    <submittedName>
        <fullName evidence="2">Uncharacterized protein</fullName>
    </submittedName>
</protein>
<evidence type="ECO:0000256" key="1">
    <source>
        <dbReference type="SAM" id="MobiDB-lite"/>
    </source>
</evidence>